<dbReference type="AlphaFoldDB" id="A0A2N9FMR7"/>
<proteinExistence type="predicted"/>
<dbReference type="EMBL" id="OIVN01001279">
    <property type="protein sequence ID" value="SPC92086.1"/>
    <property type="molecule type" value="Genomic_DNA"/>
</dbReference>
<protein>
    <submittedName>
        <fullName evidence="1">Uncharacterized protein</fullName>
    </submittedName>
</protein>
<sequence>MQSFCIGAVKGKDARFLQTAATDVSRKSVDCSQGELWSGRPAKANEVIGVAPVWGRPRRLRYFSFYAFWSSTWPSEVCWISGRVEGLWPFIWQVVTSLCMVLGDAVGASFPGFGEDTYA</sequence>
<reference evidence="1" key="1">
    <citation type="submission" date="2018-02" db="EMBL/GenBank/DDBJ databases">
        <authorList>
            <person name="Cohen D.B."/>
            <person name="Kent A.D."/>
        </authorList>
    </citation>
    <scope>NUCLEOTIDE SEQUENCE</scope>
</reference>
<name>A0A2N9FMR7_FAGSY</name>
<evidence type="ECO:0000313" key="1">
    <source>
        <dbReference type="EMBL" id="SPC92086.1"/>
    </source>
</evidence>
<gene>
    <name evidence="1" type="ORF">FSB_LOCUS19968</name>
</gene>
<accession>A0A2N9FMR7</accession>
<organism evidence="1">
    <name type="scientific">Fagus sylvatica</name>
    <name type="common">Beechnut</name>
    <dbReference type="NCBI Taxonomy" id="28930"/>
    <lineage>
        <taxon>Eukaryota</taxon>
        <taxon>Viridiplantae</taxon>
        <taxon>Streptophyta</taxon>
        <taxon>Embryophyta</taxon>
        <taxon>Tracheophyta</taxon>
        <taxon>Spermatophyta</taxon>
        <taxon>Magnoliopsida</taxon>
        <taxon>eudicotyledons</taxon>
        <taxon>Gunneridae</taxon>
        <taxon>Pentapetalae</taxon>
        <taxon>rosids</taxon>
        <taxon>fabids</taxon>
        <taxon>Fagales</taxon>
        <taxon>Fagaceae</taxon>
        <taxon>Fagus</taxon>
    </lineage>
</organism>